<dbReference type="Pfam" id="PF06452">
    <property type="entry name" value="CBM9_1"/>
    <property type="match status" value="1"/>
</dbReference>
<dbReference type="InterPro" id="IPR010502">
    <property type="entry name" value="Carb-bd_dom_fam9"/>
</dbReference>
<evidence type="ECO:0000259" key="1">
    <source>
        <dbReference type="Pfam" id="PF06452"/>
    </source>
</evidence>
<name>A0ABY3SX17_9GAMM</name>
<evidence type="ECO:0000313" key="2">
    <source>
        <dbReference type="EMBL" id="UJS23971.1"/>
    </source>
</evidence>
<dbReference type="Gene3D" id="2.60.40.1190">
    <property type="match status" value="1"/>
</dbReference>
<sequence length="787" mass="88813">MLHKFPKWLLIFVSLFVLLAVAWYAYRAWQEQPPVPAVRAPPTPATSIAAQSPQASLLGINTNEIGYTDASMPFVDLFRSANPFQENVLRLKADAVTYDANGWPSNLNGGEAGTRFLGELPPDALPAGEYTVLYEGEGEIRYGNDAKLITHAPGRDIISLDAGNNGRLDASLVITRSNPDNYVRHIRIVLPGGICQHYPLKRVADAAACNGDTGMYLSFADHYASIVFNPDYLDFMKDFQAIRFMPMSGITRNPEAHWQDRPSMDEATWGGTYGARGAPLEIMVELANRLQKDAWFSLPHAADDDYVREYATYVRDHLNPELKIYLEYSNEIWNTNFNHGEYTQKKGIEMALGLNAADVGYEYYTIRAREIFAMWEQVFGGRERFVRVLGGWDTRPDFAEKVLSYDDTYKAVDALAIAPYFGGNIKGYREAETVEDIFHLTTEPDSYRSLPEVLEKVQRHAQLAQQFGVTLLGYEGGQGLVDWATRKPEQHPNPLFFAANRDPRMGQLYTEFLEGWQQAGGQLMMLFSAPRICQWYGCWGLKEHIRQPREQAPKYAAVLDFMAAHQPSPLPAPSKPAHNPLATAPRNPNDPLIVWRPAVDPERVFFIENPITLDLLLEGTAWDKRNLFGKWQGRWDDDFLFLTVRVYDSKRVFDSAHPADDDSVGFLIDTDNSRDAKLDGKHDFHLIFACDREKVVLGEGSAPMSAEALHSIRFDMRAFYDGYVLEAWIPWKALGMNPAIKDRVSVNVEVNDDDDGGSRDGKIAWMAQDKQALTDPRQWGVVLFSGR</sequence>
<proteinExistence type="predicted"/>
<dbReference type="SUPFAM" id="SSF49344">
    <property type="entry name" value="CBD9-like"/>
    <property type="match status" value="1"/>
</dbReference>
<keyword evidence="3" id="KW-1185">Reference proteome</keyword>
<dbReference type="Proteomes" id="UP001054801">
    <property type="component" value="Chromosome"/>
</dbReference>
<evidence type="ECO:0000313" key="3">
    <source>
        <dbReference type="Proteomes" id="UP001054801"/>
    </source>
</evidence>
<organism evidence="2 3">
    <name type="scientific">Thiothrix winogradskyi</name>
    <dbReference type="NCBI Taxonomy" id="96472"/>
    <lineage>
        <taxon>Bacteria</taxon>
        <taxon>Pseudomonadati</taxon>
        <taxon>Pseudomonadota</taxon>
        <taxon>Gammaproteobacteria</taxon>
        <taxon>Thiotrichales</taxon>
        <taxon>Thiotrichaceae</taxon>
        <taxon>Thiothrix</taxon>
    </lineage>
</organism>
<accession>A0ABY3SX17</accession>
<reference evidence="2" key="1">
    <citation type="journal article" date="2022" name="Microorganisms">
        <title>Two New Species of Filamentous Sulfur Bacteria of the Genus Thiothrix, Thiothrix winogradskyi sp. nov. and 'Candidatus Thiothrix sulfatifontis' sp. nov.</title>
        <authorList>
            <person name="Ravin N.V."/>
            <person name="Rossetti S."/>
            <person name="Beletsky A.V."/>
            <person name="Kadnikov V.V."/>
            <person name="Rudenko T.S."/>
            <person name="Smolyakov D.D."/>
            <person name="Moskvitina M.I."/>
            <person name="Gureeva M.V."/>
            <person name="Mardanov A.V."/>
            <person name="Grabovich M.Y."/>
        </authorList>
    </citation>
    <scope>NUCLEOTIDE SEQUENCE</scope>
    <source>
        <strain evidence="2">CT3</strain>
    </source>
</reference>
<dbReference type="EMBL" id="CP091244">
    <property type="protein sequence ID" value="UJS23971.1"/>
    <property type="molecule type" value="Genomic_DNA"/>
</dbReference>
<protein>
    <recommendedName>
        <fullName evidence="1">Carbohydrate-binding domain-containing protein</fullName>
    </recommendedName>
</protein>
<dbReference type="RefSeq" id="WP_236498220.1">
    <property type="nucleotide sequence ID" value="NZ_CP091244.1"/>
</dbReference>
<feature type="domain" description="Carbohydrate-binding" evidence="1">
    <location>
        <begin position="610"/>
        <end position="785"/>
    </location>
</feature>
<gene>
    <name evidence="2" type="ORF">L2Y54_18845</name>
</gene>